<dbReference type="EMBL" id="AYXG01000139">
    <property type="protein sequence ID" value="EWC60898.1"/>
    <property type="molecule type" value="Genomic_DNA"/>
</dbReference>
<keyword evidence="4" id="KW-0788">Thiol protease</keyword>
<reference evidence="6 7" key="1">
    <citation type="journal article" date="2014" name="Genome Announc.">
        <title>Draft Genome Sequence of the Antitrypanosomally Active Sponge-Associated Bacterium Actinokineospora sp. Strain EG49.</title>
        <authorList>
            <person name="Harjes J."/>
            <person name="Ryu T."/>
            <person name="Abdelmohsen U.R."/>
            <person name="Moitinho-Silva L."/>
            <person name="Horn H."/>
            <person name="Ravasi T."/>
            <person name="Hentschel U."/>
        </authorList>
    </citation>
    <scope>NUCLEOTIDE SEQUENCE [LARGE SCALE GENOMIC DNA]</scope>
    <source>
        <strain evidence="6 7">EG49</strain>
    </source>
</reference>
<evidence type="ECO:0000313" key="6">
    <source>
        <dbReference type="EMBL" id="EWC60898.1"/>
    </source>
</evidence>
<name>W7IKM9_9PSEU</name>
<dbReference type="Gene3D" id="3.90.1720.10">
    <property type="entry name" value="endopeptidase domain like (from Nostoc punctiforme)"/>
    <property type="match status" value="1"/>
</dbReference>
<dbReference type="InterPro" id="IPR000064">
    <property type="entry name" value="NLP_P60_dom"/>
</dbReference>
<organism evidence="6 7">
    <name type="scientific">Actinokineospora spheciospongiae</name>
    <dbReference type="NCBI Taxonomy" id="909613"/>
    <lineage>
        <taxon>Bacteria</taxon>
        <taxon>Bacillati</taxon>
        <taxon>Actinomycetota</taxon>
        <taxon>Actinomycetes</taxon>
        <taxon>Pseudonocardiales</taxon>
        <taxon>Pseudonocardiaceae</taxon>
        <taxon>Actinokineospora</taxon>
    </lineage>
</organism>
<evidence type="ECO:0000256" key="3">
    <source>
        <dbReference type="ARBA" id="ARBA00022801"/>
    </source>
</evidence>
<dbReference type="Pfam" id="PF00877">
    <property type="entry name" value="NLPC_P60"/>
    <property type="match status" value="1"/>
</dbReference>
<keyword evidence="3" id="KW-0378">Hydrolase</keyword>
<dbReference type="InterPro" id="IPR038765">
    <property type="entry name" value="Papain-like_cys_pep_sf"/>
</dbReference>
<evidence type="ECO:0000259" key="5">
    <source>
        <dbReference type="PROSITE" id="PS51935"/>
    </source>
</evidence>
<dbReference type="AlphaFoldDB" id="W7IKM9"/>
<comment type="similarity">
    <text evidence="1">Belongs to the peptidase C40 family.</text>
</comment>
<evidence type="ECO:0000256" key="2">
    <source>
        <dbReference type="ARBA" id="ARBA00022670"/>
    </source>
</evidence>
<dbReference type="eggNOG" id="COG0791">
    <property type="taxonomic scope" value="Bacteria"/>
</dbReference>
<evidence type="ECO:0000256" key="4">
    <source>
        <dbReference type="ARBA" id="ARBA00022807"/>
    </source>
</evidence>
<dbReference type="Proteomes" id="UP000019277">
    <property type="component" value="Unassembled WGS sequence"/>
</dbReference>
<dbReference type="GO" id="GO:0008234">
    <property type="term" value="F:cysteine-type peptidase activity"/>
    <property type="evidence" value="ECO:0007669"/>
    <property type="project" value="UniProtKB-KW"/>
</dbReference>
<proteinExistence type="inferred from homology"/>
<protein>
    <submittedName>
        <fullName evidence="6">Secreted protein</fullName>
    </submittedName>
</protein>
<keyword evidence="2" id="KW-0645">Protease</keyword>
<accession>W7IKM9</accession>
<gene>
    <name evidence="6" type="ORF">UO65_3828</name>
</gene>
<evidence type="ECO:0000313" key="7">
    <source>
        <dbReference type="Proteomes" id="UP000019277"/>
    </source>
</evidence>
<sequence length="341" mass="36224">MLMTVLAVLLAGVGVVLFVAQDRGDGRGVAAFPPITAQPGAAQPGAAPPGGGAPRFERLAEPARTVVRDAAGTTLATFTDGARTAVLTGPSRTLAEPRFTTATVTTTAWVRLLPRPWSPNAETEPWFTPWFDQHGGSTEPDVLAVATQYLDGAPNETDADGVRYRGDASFGPVAASGAGRLERSDFYDYLGVRHTFADRTTGTPDPKRLRAVDCSGFVRLVYGYRLGYPLLPGNKPGPGLPRRAYAIADSGPGVLVVPNEHRRAAAYTALQPGDLVFFEVEDDEATLDHAAVYLGVDNTGHHRFISSRERANGPTMGDLGGTSLLDDGGHYSLAWRAARRI</sequence>
<dbReference type="GO" id="GO:0006508">
    <property type="term" value="P:proteolysis"/>
    <property type="evidence" value="ECO:0007669"/>
    <property type="project" value="UniProtKB-KW"/>
</dbReference>
<comment type="caution">
    <text evidence="6">The sequence shown here is derived from an EMBL/GenBank/DDBJ whole genome shotgun (WGS) entry which is preliminary data.</text>
</comment>
<dbReference type="PATRIC" id="fig|909613.9.peg.3829"/>
<evidence type="ECO:0000256" key="1">
    <source>
        <dbReference type="ARBA" id="ARBA00007074"/>
    </source>
</evidence>
<keyword evidence="7" id="KW-1185">Reference proteome</keyword>
<dbReference type="SUPFAM" id="SSF54001">
    <property type="entry name" value="Cysteine proteinases"/>
    <property type="match status" value="1"/>
</dbReference>
<feature type="domain" description="NlpC/P60" evidence="5">
    <location>
        <begin position="174"/>
        <end position="341"/>
    </location>
</feature>
<dbReference type="PROSITE" id="PS51935">
    <property type="entry name" value="NLPC_P60"/>
    <property type="match status" value="1"/>
</dbReference>
<dbReference type="STRING" id="909613.UO65_3828"/>